<accession>A0A5B0WJ90</accession>
<feature type="domain" description="TfoX N-terminal" evidence="1">
    <location>
        <begin position="15"/>
        <end position="105"/>
    </location>
</feature>
<dbReference type="OrthoDB" id="1524907at2"/>
<dbReference type="InterPro" id="IPR047525">
    <property type="entry name" value="TfoX-like"/>
</dbReference>
<sequence length="126" mass="13604">MTTHNLALDLATRIEGLGAISVRRFFGGTALIADGIQFGFIMKGSLYLRVDDASRPRFEALGMNPFSYPGRGKTVTVSSYYAAPDDIFDDNEQLREWAADAYQAALGAIHKISRATETGGLPDTAA</sequence>
<dbReference type="AlphaFoldDB" id="A0A5B0WJ90"/>
<protein>
    <submittedName>
        <fullName evidence="2">TfoX/Sxy family protein</fullName>
    </submittedName>
</protein>
<proteinExistence type="predicted"/>
<name>A0A5B0WJ90_RHITR</name>
<organism evidence="2 3">
    <name type="scientific">Rhizobium tropici</name>
    <dbReference type="NCBI Taxonomy" id="398"/>
    <lineage>
        <taxon>Bacteria</taxon>
        <taxon>Pseudomonadati</taxon>
        <taxon>Pseudomonadota</taxon>
        <taxon>Alphaproteobacteria</taxon>
        <taxon>Hyphomicrobiales</taxon>
        <taxon>Rhizobiaceae</taxon>
        <taxon>Rhizobium/Agrobacterium group</taxon>
        <taxon>Rhizobium</taxon>
    </lineage>
</organism>
<dbReference type="PANTHER" id="PTHR36121">
    <property type="entry name" value="PROTEIN SXY"/>
    <property type="match status" value="1"/>
</dbReference>
<evidence type="ECO:0000313" key="3">
    <source>
        <dbReference type="Proteomes" id="UP000323608"/>
    </source>
</evidence>
<dbReference type="InterPro" id="IPR007076">
    <property type="entry name" value="TfoX_N"/>
</dbReference>
<dbReference type="Pfam" id="PF04993">
    <property type="entry name" value="TfoX_N"/>
    <property type="match status" value="1"/>
</dbReference>
<evidence type="ECO:0000313" key="2">
    <source>
        <dbReference type="EMBL" id="KAA1185989.1"/>
    </source>
</evidence>
<comment type="caution">
    <text evidence="2">The sequence shown here is derived from an EMBL/GenBank/DDBJ whole genome shotgun (WGS) entry which is preliminary data.</text>
</comment>
<dbReference type="PANTHER" id="PTHR36121:SF1">
    <property type="entry name" value="PROTEIN SXY"/>
    <property type="match status" value="1"/>
</dbReference>
<dbReference type="EMBL" id="VNIP01000001">
    <property type="protein sequence ID" value="KAA1185989.1"/>
    <property type="molecule type" value="Genomic_DNA"/>
</dbReference>
<dbReference type="SUPFAM" id="SSF159894">
    <property type="entry name" value="YgaC/TfoX-N like"/>
    <property type="match status" value="1"/>
</dbReference>
<dbReference type="Proteomes" id="UP000323608">
    <property type="component" value="Unassembled WGS sequence"/>
</dbReference>
<reference evidence="2 3" key="1">
    <citation type="submission" date="2019-07" db="EMBL/GenBank/DDBJ databases">
        <title>The Draft Genome Sequence of Rhizobium tropici SARCC-755 Associated with Superior Nodulation on Pigeonpea (Cajanus cajan (L.) Millsp.).</title>
        <authorList>
            <person name="Bopape F.L."/>
            <person name="Hassen A.I."/>
            <person name="Swanevelder Z.H."/>
            <person name="Gwata E.T."/>
        </authorList>
    </citation>
    <scope>NUCLEOTIDE SEQUENCE [LARGE SCALE GENOMIC DNA]</scope>
    <source>
        <strain evidence="2 3">SARCC-755</strain>
    </source>
</reference>
<gene>
    <name evidence="2" type="ORF">FP026_00420</name>
</gene>
<evidence type="ECO:0000259" key="1">
    <source>
        <dbReference type="Pfam" id="PF04993"/>
    </source>
</evidence>
<dbReference type="Gene3D" id="3.30.1460.30">
    <property type="entry name" value="YgaC/TfoX-N like chaperone"/>
    <property type="match status" value="1"/>
</dbReference>